<dbReference type="PROSITE" id="PS50885">
    <property type="entry name" value="HAMP"/>
    <property type="match status" value="1"/>
</dbReference>
<reference evidence="5 6" key="1">
    <citation type="submission" date="2021-01" db="EMBL/GenBank/DDBJ databases">
        <title>Whole genome shotgun sequence of Actinoplanes durhamensis NBRC 14914.</title>
        <authorList>
            <person name="Komaki H."/>
            <person name="Tamura T."/>
        </authorList>
    </citation>
    <scope>NUCLEOTIDE SEQUENCE [LARGE SCALE GENOMIC DNA]</scope>
    <source>
        <strain evidence="5 6">NBRC 14914</strain>
    </source>
</reference>
<evidence type="ECO:0000256" key="3">
    <source>
        <dbReference type="SAM" id="MobiDB-lite"/>
    </source>
</evidence>
<dbReference type="RefSeq" id="WP_239132204.1">
    <property type="nucleotide sequence ID" value="NZ_BAAATX010000002.1"/>
</dbReference>
<organism evidence="5 6">
    <name type="scientific">Paractinoplanes durhamensis</name>
    <dbReference type="NCBI Taxonomy" id="113563"/>
    <lineage>
        <taxon>Bacteria</taxon>
        <taxon>Bacillati</taxon>
        <taxon>Actinomycetota</taxon>
        <taxon>Actinomycetes</taxon>
        <taxon>Micromonosporales</taxon>
        <taxon>Micromonosporaceae</taxon>
        <taxon>Paractinoplanes</taxon>
    </lineage>
</organism>
<keyword evidence="6" id="KW-1185">Reference proteome</keyword>
<evidence type="ECO:0000313" key="6">
    <source>
        <dbReference type="Proteomes" id="UP000637628"/>
    </source>
</evidence>
<keyword evidence="2" id="KW-1133">Transmembrane helix</keyword>
<keyword evidence="1" id="KW-0812">Transmembrane</keyword>
<evidence type="ECO:0000256" key="1">
    <source>
        <dbReference type="ARBA" id="ARBA00022692"/>
    </source>
</evidence>
<dbReference type="Proteomes" id="UP000637628">
    <property type="component" value="Unassembled WGS sequence"/>
</dbReference>
<dbReference type="Pfam" id="PF00672">
    <property type="entry name" value="HAMP"/>
    <property type="match status" value="1"/>
</dbReference>
<comment type="caution">
    <text evidence="5">The sequence shown here is derived from an EMBL/GenBank/DDBJ whole genome shotgun (WGS) entry which is preliminary data.</text>
</comment>
<evidence type="ECO:0000313" key="5">
    <source>
        <dbReference type="EMBL" id="GIE00113.1"/>
    </source>
</evidence>
<feature type="region of interest" description="Disordered" evidence="3">
    <location>
        <begin position="138"/>
        <end position="189"/>
    </location>
</feature>
<protein>
    <recommendedName>
        <fullName evidence="4">HAMP domain-containing protein</fullName>
    </recommendedName>
</protein>
<dbReference type="SMART" id="SM00304">
    <property type="entry name" value="HAMP"/>
    <property type="match status" value="1"/>
</dbReference>
<name>A0ABQ3YR93_9ACTN</name>
<keyword evidence="2" id="KW-0472">Membrane</keyword>
<dbReference type="Gene3D" id="6.10.340.10">
    <property type="match status" value="1"/>
</dbReference>
<dbReference type="EMBL" id="BOML01000013">
    <property type="protein sequence ID" value="GIE00113.1"/>
    <property type="molecule type" value="Genomic_DNA"/>
</dbReference>
<proteinExistence type="predicted"/>
<accession>A0ABQ3YR93</accession>
<evidence type="ECO:0000259" key="4">
    <source>
        <dbReference type="PROSITE" id="PS50885"/>
    </source>
</evidence>
<sequence>MTRIARWWRRRTLHGRLALLVTAAVSAALVTLSVAAWLAVGEIQQHQTQSQLTADAAAIAAQPDQWLSAAGCVLGTGGAALLGRLVARSGLAPVQDLTGAVENVAVTMDLDRPLKVEGTDEIARLGTSVNTLLEAIGAARQAQRPRSARSSSPTWTRRSANWPASPPSWSSWPAPRRPGKHRRRSTWPR</sequence>
<evidence type="ECO:0000256" key="2">
    <source>
        <dbReference type="ARBA" id="ARBA00022989"/>
    </source>
</evidence>
<feature type="compositionally biased region" description="Basic residues" evidence="3">
    <location>
        <begin position="177"/>
        <end position="189"/>
    </location>
</feature>
<feature type="domain" description="HAMP" evidence="4">
    <location>
        <begin position="88"/>
        <end position="141"/>
    </location>
</feature>
<dbReference type="CDD" id="cd06225">
    <property type="entry name" value="HAMP"/>
    <property type="match status" value="1"/>
</dbReference>
<dbReference type="InterPro" id="IPR003660">
    <property type="entry name" value="HAMP_dom"/>
</dbReference>
<gene>
    <name evidence="5" type="ORF">Adu01nite_14630</name>
</gene>
<feature type="compositionally biased region" description="Low complexity" evidence="3">
    <location>
        <begin position="138"/>
        <end position="174"/>
    </location>
</feature>